<dbReference type="FunFam" id="3.20.20.70:FF:000009">
    <property type="entry name" value="1-(5-phosphoribosyl)-5-[(5-phosphoribosylamino)methylideneamino] imidazole-4-carboxamide isomerase"/>
    <property type="match status" value="1"/>
</dbReference>
<evidence type="ECO:0000256" key="5">
    <source>
        <dbReference type="ARBA" id="ARBA00022490"/>
    </source>
</evidence>
<comment type="catalytic activity">
    <reaction evidence="1 9 11">
        <text>1-(5-phospho-beta-D-ribosyl)-5-[(5-phospho-beta-D-ribosylamino)methylideneamino]imidazole-4-carboxamide = 5-[(5-phospho-1-deoxy-D-ribulos-1-ylimino)methylamino]-1-(5-phospho-beta-D-ribosyl)imidazole-4-carboxamide</text>
        <dbReference type="Rhea" id="RHEA:15469"/>
        <dbReference type="ChEBI" id="CHEBI:58435"/>
        <dbReference type="ChEBI" id="CHEBI:58525"/>
        <dbReference type="EC" id="5.3.1.16"/>
    </reaction>
</comment>
<comment type="pathway">
    <text evidence="3 9 11">Amino-acid biosynthesis; L-histidine biosynthesis; L-histidine from 5-phospho-alpha-D-ribose 1-diphosphate: step 4/9.</text>
</comment>
<evidence type="ECO:0000313" key="16">
    <source>
        <dbReference type="EMBL" id="XDJ91444.1"/>
    </source>
</evidence>
<evidence type="ECO:0000313" key="13">
    <source>
        <dbReference type="EMBL" id="XDJ71902.1"/>
    </source>
</evidence>
<dbReference type="EMBL" id="CP158263">
    <property type="protein sequence ID" value="XDJ71902.1"/>
    <property type="molecule type" value="Genomic_DNA"/>
</dbReference>
<dbReference type="EMBL" id="CP158265">
    <property type="protein sequence ID" value="XDJ77169.1"/>
    <property type="molecule type" value="Genomic_DNA"/>
</dbReference>
<dbReference type="GO" id="GO:0000105">
    <property type="term" value="P:L-histidine biosynthetic process"/>
    <property type="evidence" value="ECO:0007669"/>
    <property type="project" value="UniProtKB-UniRule"/>
</dbReference>
<gene>
    <name evidence="9 14" type="primary">hisA</name>
    <name evidence="12" type="ORF">ABRY90_05440</name>
    <name evidence="17" type="ORF">ABRY95_06655</name>
    <name evidence="15" type="ORF">ABRY98_11235</name>
    <name evidence="18" type="ORF">ABRZ05_12125</name>
    <name evidence="13" type="ORF">ABRZ06_13505</name>
    <name evidence="14" type="ORF">ABRZ10_13670</name>
    <name evidence="19" type="ORF">ABRZ11_11780</name>
    <name evidence="16" type="ORF">ABRZ12_03890</name>
</gene>
<dbReference type="GO" id="GO:0005737">
    <property type="term" value="C:cytoplasm"/>
    <property type="evidence" value="ECO:0007669"/>
    <property type="project" value="UniProtKB-SubCell"/>
</dbReference>
<evidence type="ECO:0000256" key="1">
    <source>
        <dbReference type="ARBA" id="ARBA00000901"/>
    </source>
</evidence>
<dbReference type="EMBL" id="CP158269">
    <property type="protein sequence ID" value="XDJ87500.1"/>
    <property type="molecule type" value="Genomic_DNA"/>
</dbReference>
<evidence type="ECO:0000256" key="7">
    <source>
        <dbReference type="ARBA" id="ARBA00023102"/>
    </source>
</evidence>
<dbReference type="InterPro" id="IPR011060">
    <property type="entry name" value="RibuloseP-bd_barrel"/>
</dbReference>
<reference evidence="14" key="1">
    <citation type="submission" date="2024-05" db="EMBL/GenBank/DDBJ databases">
        <authorList>
            <person name="Luo Y.-C."/>
            <person name="Nicholds J."/>
            <person name="Mortimer T."/>
            <person name="Maboni G."/>
        </authorList>
    </citation>
    <scope>NUCLEOTIDE SEQUENCE</scope>
    <source>
        <strain evidence="18">124370</strain>
        <strain evidence="19">124566</strain>
        <strain evidence="17">124953</strain>
        <strain evidence="16">130308</strain>
        <strain evidence="15">130416</strain>
        <strain evidence="14">143769</strain>
        <strain evidence="13">143936</strain>
        <strain evidence="12">148131</strain>
    </source>
</reference>
<dbReference type="InterPro" id="IPR044524">
    <property type="entry name" value="Isoase_HisA-like"/>
</dbReference>
<dbReference type="NCBIfam" id="TIGR00007">
    <property type="entry name" value="1-(5-phosphoribosyl)-5-[(5-phosphoribosylamino)methylideneamino]imidazole-4-carboxamide isomerase"/>
    <property type="match status" value="1"/>
</dbReference>
<dbReference type="EMBL" id="CP158258">
    <property type="protein sequence ID" value="XDJ59351.1"/>
    <property type="molecule type" value="Genomic_DNA"/>
</dbReference>
<proteinExistence type="inferred from homology"/>
<dbReference type="EMBL" id="CP158271">
    <property type="protein sequence ID" value="XDJ94675.1"/>
    <property type="molecule type" value="Genomic_DNA"/>
</dbReference>
<dbReference type="InterPro" id="IPR006063">
    <property type="entry name" value="HisA_bact_arch"/>
</dbReference>
<evidence type="ECO:0000313" key="17">
    <source>
        <dbReference type="EMBL" id="XDJ94675.1"/>
    </source>
</evidence>
<dbReference type="InterPro" id="IPR013785">
    <property type="entry name" value="Aldolase_TIM"/>
</dbReference>
<dbReference type="EMBL" id="CP158272">
    <property type="protein sequence ID" value="XDJ98466.1"/>
    <property type="molecule type" value="Genomic_DNA"/>
</dbReference>
<dbReference type="Pfam" id="PF00977">
    <property type="entry name" value="His_biosynth"/>
    <property type="match status" value="1"/>
</dbReference>
<dbReference type="PANTHER" id="PTHR43090">
    <property type="entry name" value="1-(5-PHOSPHORIBOSYL)-5-[(5-PHOSPHORIBOSYLAMINO)METHYLIDENEAMINO] IMIDAZOLE-4-CARBOXAMIDE ISOMERASE"/>
    <property type="match status" value="1"/>
</dbReference>
<keyword evidence="6 9" id="KW-0028">Amino-acid biosynthesis</keyword>
<evidence type="ECO:0000313" key="12">
    <source>
        <dbReference type="EMBL" id="XDJ59351.1"/>
    </source>
</evidence>
<evidence type="ECO:0000313" key="14">
    <source>
        <dbReference type="EMBL" id="XDJ77169.1"/>
    </source>
</evidence>
<comment type="subcellular location">
    <subcellularLocation>
        <location evidence="2 9 11">Cytoplasm</location>
    </subcellularLocation>
</comment>
<name>A0AB39FH22_9BURK</name>
<evidence type="ECO:0000256" key="4">
    <source>
        <dbReference type="ARBA" id="ARBA00009667"/>
    </source>
</evidence>
<dbReference type="InterPro" id="IPR006062">
    <property type="entry name" value="His_biosynth"/>
</dbReference>
<keyword evidence="8 9" id="KW-0413">Isomerase</keyword>
<dbReference type="GO" id="GO:0003949">
    <property type="term" value="F:1-(5-phosphoribosyl)-5-[(5-phosphoribosylamino)methylideneamino]imidazole-4-carboxamide isomerase activity"/>
    <property type="evidence" value="ECO:0007669"/>
    <property type="project" value="UniProtKB-UniRule"/>
</dbReference>
<dbReference type="PANTHER" id="PTHR43090:SF2">
    <property type="entry name" value="1-(5-PHOSPHORIBOSYL)-5-[(5-PHOSPHORIBOSYLAMINO)METHYLIDENEAMINO] IMIDAZOLE-4-CARBOXAMIDE ISOMERASE"/>
    <property type="match status" value="1"/>
</dbReference>
<evidence type="ECO:0000313" key="18">
    <source>
        <dbReference type="EMBL" id="XDJ95818.1"/>
    </source>
</evidence>
<dbReference type="CDD" id="cd04732">
    <property type="entry name" value="HisA"/>
    <property type="match status" value="1"/>
</dbReference>
<dbReference type="RefSeq" id="WP_368648237.1">
    <property type="nucleotide sequence ID" value="NZ_CP158258.1"/>
</dbReference>
<evidence type="ECO:0000256" key="10">
    <source>
        <dbReference type="RuleBase" id="RU003657"/>
    </source>
</evidence>
<evidence type="ECO:0000256" key="6">
    <source>
        <dbReference type="ARBA" id="ARBA00022605"/>
    </source>
</evidence>
<evidence type="ECO:0000256" key="11">
    <source>
        <dbReference type="RuleBase" id="RU003658"/>
    </source>
</evidence>
<accession>A0AB39FH22</accession>
<feature type="active site" description="Proton acceptor" evidence="9">
    <location>
        <position position="8"/>
    </location>
</feature>
<evidence type="ECO:0000313" key="15">
    <source>
        <dbReference type="EMBL" id="XDJ87500.1"/>
    </source>
</evidence>
<evidence type="ECO:0000256" key="9">
    <source>
        <dbReference type="HAMAP-Rule" id="MF_01014"/>
    </source>
</evidence>
<dbReference type="NCBIfam" id="NF010112">
    <property type="entry name" value="PRK13585.1"/>
    <property type="match status" value="1"/>
</dbReference>
<dbReference type="EMBL" id="CP158270">
    <property type="protein sequence ID" value="XDJ91444.1"/>
    <property type="molecule type" value="Genomic_DNA"/>
</dbReference>
<dbReference type="Gene3D" id="3.20.20.70">
    <property type="entry name" value="Aldolase class I"/>
    <property type="match status" value="1"/>
</dbReference>
<sequence length="256" mass="27116">MLLIPAIDLKDGHCVRLRQGDLDQATVFSEDPAAMATQWVDQGARRLHLVDLNGAVAGKPRNRAAIQAIIEAVDESIPVQIGGGIRDLDTVEYYLDNGISYVIIGTAAVKDPGFLSDACSAFPGHIIVGLDARDGKVATDGWSKLTRHDVLDLARKFEDYGCESIIYTDIGRDGMLSGVNIEATVRLAQHVRIPVIASGGVASLDDIRALCEVSQEGVDGAILGRSLYEGTLDFAAAQALADELVGSAEEDEGDGA</sequence>
<dbReference type="EMBL" id="CP158273">
    <property type="protein sequence ID" value="XDJ95818.1"/>
    <property type="molecule type" value="Genomic_DNA"/>
</dbReference>
<dbReference type="HAMAP" id="MF_01014">
    <property type="entry name" value="HisA"/>
    <property type="match status" value="1"/>
</dbReference>
<evidence type="ECO:0000313" key="19">
    <source>
        <dbReference type="EMBL" id="XDJ98466.1"/>
    </source>
</evidence>
<dbReference type="InterPro" id="IPR023016">
    <property type="entry name" value="HisA/PriA"/>
</dbReference>
<keyword evidence="5 9" id="KW-0963">Cytoplasm</keyword>
<evidence type="ECO:0000256" key="3">
    <source>
        <dbReference type="ARBA" id="ARBA00005133"/>
    </source>
</evidence>
<feature type="active site" description="Proton donor" evidence="9">
    <location>
        <position position="131"/>
    </location>
</feature>
<keyword evidence="7 9" id="KW-0368">Histidine biosynthesis</keyword>
<evidence type="ECO:0000256" key="8">
    <source>
        <dbReference type="ARBA" id="ARBA00023235"/>
    </source>
</evidence>
<dbReference type="EC" id="5.3.1.16" evidence="9 11"/>
<evidence type="ECO:0000256" key="2">
    <source>
        <dbReference type="ARBA" id="ARBA00004496"/>
    </source>
</evidence>
<dbReference type="GO" id="GO:0000162">
    <property type="term" value="P:L-tryptophan biosynthetic process"/>
    <property type="evidence" value="ECO:0007669"/>
    <property type="project" value="TreeGrafter"/>
</dbReference>
<dbReference type="AlphaFoldDB" id="A0AB39FH22"/>
<dbReference type="SUPFAM" id="SSF51366">
    <property type="entry name" value="Ribulose-phoshate binding barrel"/>
    <property type="match status" value="1"/>
</dbReference>
<organism evidence="14">
    <name type="scientific">Castellaniella ginsengisoli</name>
    <dbReference type="NCBI Taxonomy" id="546114"/>
    <lineage>
        <taxon>Bacteria</taxon>
        <taxon>Pseudomonadati</taxon>
        <taxon>Pseudomonadota</taxon>
        <taxon>Betaproteobacteria</taxon>
        <taxon>Burkholderiales</taxon>
        <taxon>Alcaligenaceae</taxon>
        <taxon>Castellaniella</taxon>
    </lineage>
</organism>
<protein>
    <recommendedName>
        <fullName evidence="9 11">1-(5-phosphoribosyl)-5-[(5-phosphoribosylamino)methylideneamino] imidazole-4-carboxamide isomerase</fullName>
        <ecNumber evidence="9 11">5.3.1.16</ecNumber>
    </recommendedName>
    <alternativeName>
        <fullName evidence="9">Phosphoribosylformimino-5-aminoimidazole carboxamide ribotide isomerase</fullName>
    </alternativeName>
</protein>
<comment type="similarity">
    <text evidence="4 9 10">Belongs to the HisA/HisF family.</text>
</comment>